<keyword evidence="5" id="KW-0539">Nucleus</keyword>
<evidence type="ECO:0000256" key="3">
    <source>
        <dbReference type="ARBA" id="ARBA00023125"/>
    </source>
</evidence>
<proteinExistence type="inferred from homology"/>
<dbReference type="Gene3D" id="1.10.10.10">
    <property type="entry name" value="Winged helix-like DNA-binding domain superfamily/Winged helix DNA-binding domain"/>
    <property type="match status" value="1"/>
</dbReference>
<protein>
    <recommendedName>
        <fullName evidence="6">E2F/DP family winged-helix DNA-binding domain-containing protein</fullName>
    </recommendedName>
</protein>
<accession>A0A3B5A2N3</accession>
<dbReference type="Pfam" id="PF02319">
    <property type="entry name" value="WHD_E2F_TDP"/>
    <property type="match status" value="1"/>
</dbReference>
<dbReference type="GO" id="GO:0000981">
    <property type="term" value="F:DNA-binding transcription factor activity, RNA polymerase II-specific"/>
    <property type="evidence" value="ECO:0007669"/>
    <property type="project" value="TreeGrafter"/>
</dbReference>
<sequence>EPGSPAERRPARTAAAAERRRASLSLDVFVFFQAVRILNVGQKRRIYDITNVLEGAGLIVKISKSMIKWLGTNQGESAHDLTKRMIKLKSQLEDLEHQEFILDQHKLWVEQSIRNTTEDCSKYPLNL</sequence>
<comment type="similarity">
    <text evidence="1 5">Belongs to the E2F/DP family.</text>
</comment>
<dbReference type="GO" id="GO:0090575">
    <property type="term" value="C:RNA polymerase II transcription regulator complex"/>
    <property type="evidence" value="ECO:0007669"/>
    <property type="project" value="TreeGrafter"/>
</dbReference>
<dbReference type="SMART" id="SM01372">
    <property type="entry name" value="E2F_TDP"/>
    <property type="match status" value="1"/>
</dbReference>
<evidence type="ECO:0000256" key="4">
    <source>
        <dbReference type="ARBA" id="ARBA00023163"/>
    </source>
</evidence>
<evidence type="ECO:0000256" key="5">
    <source>
        <dbReference type="RuleBase" id="RU003796"/>
    </source>
</evidence>
<dbReference type="SUPFAM" id="SSF46785">
    <property type="entry name" value="Winged helix' DNA-binding domain"/>
    <property type="match status" value="1"/>
</dbReference>
<evidence type="ECO:0000256" key="2">
    <source>
        <dbReference type="ARBA" id="ARBA00023015"/>
    </source>
</evidence>
<dbReference type="PANTHER" id="PTHR12081">
    <property type="entry name" value="TRANSCRIPTION FACTOR E2F"/>
    <property type="match status" value="1"/>
</dbReference>
<dbReference type="InterPro" id="IPR036388">
    <property type="entry name" value="WH-like_DNA-bd_sf"/>
</dbReference>
<dbReference type="SUPFAM" id="SSF144074">
    <property type="entry name" value="E2F-DP heterodimerization region"/>
    <property type="match status" value="1"/>
</dbReference>
<dbReference type="Ensembl" id="ENSSPAT00000012687.1">
    <property type="protein sequence ID" value="ENSSPAP00000012474.1"/>
    <property type="gene ID" value="ENSSPAG00000009468.1"/>
</dbReference>
<dbReference type="AlphaFoldDB" id="A0A3B5A2N3"/>
<dbReference type="STRING" id="144197.ENSSPAP00000012474"/>
<name>A0A3B5A2N3_9TELE</name>
<organism evidence="7">
    <name type="scientific">Stegastes partitus</name>
    <name type="common">bicolor damselfish</name>
    <dbReference type="NCBI Taxonomy" id="144197"/>
    <lineage>
        <taxon>Eukaryota</taxon>
        <taxon>Metazoa</taxon>
        <taxon>Chordata</taxon>
        <taxon>Craniata</taxon>
        <taxon>Vertebrata</taxon>
        <taxon>Euteleostomi</taxon>
        <taxon>Actinopterygii</taxon>
        <taxon>Neopterygii</taxon>
        <taxon>Teleostei</taxon>
        <taxon>Neoteleostei</taxon>
        <taxon>Acanthomorphata</taxon>
        <taxon>Ovalentaria</taxon>
        <taxon>Pomacentridae</taxon>
        <taxon>Stegastes</taxon>
    </lineage>
</organism>
<keyword evidence="2 5" id="KW-0805">Transcription regulation</keyword>
<reference evidence="7" key="1">
    <citation type="submission" date="2023-09" db="UniProtKB">
        <authorList>
            <consortium name="Ensembl"/>
        </authorList>
    </citation>
    <scope>IDENTIFICATION</scope>
</reference>
<dbReference type="GO" id="GO:0000978">
    <property type="term" value="F:RNA polymerase II cis-regulatory region sequence-specific DNA binding"/>
    <property type="evidence" value="ECO:0007669"/>
    <property type="project" value="InterPro"/>
</dbReference>
<evidence type="ECO:0000313" key="7">
    <source>
        <dbReference type="Ensembl" id="ENSSPAP00000012474.1"/>
    </source>
</evidence>
<dbReference type="InterPro" id="IPR015633">
    <property type="entry name" value="E2F"/>
</dbReference>
<dbReference type="Gene3D" id="6.10.250.540">
    <property type="match status" value="1"/>
</dbReference>
<dbReference type="PANTHER" id="PTHR12081:SF42">
    <property type="entry name" value="TRANSCRIPTION FACTOR E2F4"/>
    <property type="match status" value="1"/>
</dbReference>
<evidence type="ECO:0000256" key="1">
    <source>
        <dbReference type="ARBA" id="ARBA00010940"/>
    </source>
</evidence>
<feature type="domain" description="E2F/DP family winged-helix DNA-binding" evidence="6">
    <location>
        <begin position="8"/>
        <end position="71"/>
    </location>
</feature>
<dbReference type="InterPro" id="IPR037241">
    <property type="entry name" value="E2F-DP_heterodim"/>
</dbReference>
<keyword evidence="4 5" id="KW-0804">Transcription</keyword>
<dbReference type="GeneTree" id="ENSGT00940000169012"/>
<comment type="subcellular location">
    <subcellularLocation>
        <location evidence="5">Nucleus</location>
    </subcellularLocation>
</comment>
<evidence type="ECO:0000259" key="6">
    <source>
        <dbReference type="SMART" id="SM01372"/>
    </source>
</evidence>
<dbReference type="InterPro" id="IPR003316">
    <property type="entry name" value="E2F_WHTH_DNA-bd_dom"/>
</dbReference>
<dbReference type="InterPro" id="IPR036390">
    <property type="entry name" value="WH_DNA-bd_sf"/>
</dbReference>
<keyword evidence="3 5" id="KW-0238">DNA-binding</keyword>